<evidence type="ECO:0000259" key="2">
    <source>
        <dbReference type="Pfam" id="PF25597"/>
    </source>
</evidence>
<feature type="domain" description="Retroviral polymerase SH3-like" evidence="2">
    <location>
        <begin position="2"/>
        <end position="26"/>
    </location>
</feature>
<dbReference type="OrthoDB" id="413361at2759"/>
<evidence type="ECO:0000259" key="1">
    <source>
        <dbReference type="Pfam" id="PF07727"/>
    </source>
</evidence>
<evidence type="ECO:0000313" key="4">
    <source>
        <dbReference type="Proteomes" id="UP000499080"/>
    </source>
</evidence>
<name>A0A4Y2EQ81_ARAVE</name>
<dbReference type="AlphaFoldDB" id="A0A4Y2EQ81"/>
<comment type="caution">
    <text evidence="3">The sequence shown here is derived from an EMBL/GenBank/DDBJ whole genome shotgun (WGS) entry which is preliminary data.</text>
</comment>
<dbReference type="Pfam" id="PF25597">
    <property type="entry name" value="SH3_retrovirus"/>
    <property type="match status" value="1"/>
</dbReference>
<gene>
    <name evidence="3" type="primary">POLX_824</name>
    <name evidence="3" type="ORF">AVEN_174139_1</name>
</gene>
<dbReference type="InterPro" id="IPR013103">
    <property type="entry name" value="RVT_2"/>
</dbReference>
<evidence type="ECO:0000313" key="3">
    <source>
        <dbReference type="EMBL" id="GBM30328.1"/>
    </source>
</evidence>
<protein>
    <submittedName>
        <fullName evidence="3">Retrovirus-related Pol polyprotein from transposon TNT 1-94</fullName>
    </submittedName>
</protein>
<dbReference type="Proteomes" id="UP000499080">
    <property type="component" value="Unassembled WGS sequence"/>
</dbReference>
<reference evidence="3 4" key="1">
    <citation type="journal article" date="2019" name="Sci. Rep.">
        <title>Orb-weaving spider Araneus ventricosus genome elucidates the spidroin gene catalogue.</title>
        <authorList>
            <person name="Kono N."/>
            <person name="Nakamura H."/>
            <person name="Ohtoshi R."/>
            <person name="Moran D.A.P."/>
            <person name="Shinohara A."/>
            <person name="Yoshida Y."/>
            <person name="Fujiwara M."/>
            <person name="Mori M."/>
            <person name="Tomita M."/>
            <person name="Arakawa K."/>
        </authorList>
    </citation>
    <scope>NUCLEOTIDE SEQUENCE [LARGE SCALE GENOMIC DNA]</scope>
</reference>
<keyword evidence="4" id="KW-1185">Reference proteome</keyword>
<dbReference type="Pfam" id="PF07727">
    <property type="entry name" value="RVT_2"/>
    <property type="match status" value="1"/>
</dbReference>
<feature type="domain" description="Reverse transcriptase Ty1/copia-type" evidence="1">
    <location>
        <begin position="125"/>
        <end position="213"/>
    </location>
</feature>
<dbReference type="InterPro" id="IPR057670">
    <property type="entry name" value="SH3_retrovirus"/>
</dbReference>
<organism evidence="3 4">
    <name type="scientific">Araneus ventricosus</name>
    <name type="common">Orbweaver spider</name>
    <name type="synonym">Epeira ventricosa</name>
    <dbReference type="NCBI Taxonomy" id="182803"/>
    <lineage>
        <taxon>Eukaryota</taxon>
        <taxon>Metazoa</taxon>
        <taxon>Ecdysozoa</taxon>
        <taxon>Arthropoda</taxon>
        <taxon>Chelicerata</taxon>
        <taxon>Arachnida</taxon>
        <taxon>Araneae</taxon>
        <taxon>Araneomorphae</taxon>
        <taxon>Entelegynae</taxon>
        <taxon>Araneoidea</taxon>
        <taxon>Araneidae</taxon>
        <taxon>Araneus</taxon>
    </lineage>
</organism>
<dbReference type="EMBL" id="BGPR01000657">
    <property type="protein sequence ID" value="GBM30328.1"/>
    <property type="molecule type" value="Genomic_DNA"/>
</dbReference>
<sequence>MGYRLLDPVTNHVVVSRNVQFHEEKKKCISMQDGFSIEGKDPAKEVVIPDLSDAESKSLEESYEENTRQTRNVKLPAKLNDYFVYEANVTTLDSVSFEDIETLRKEEHILWRKAMNEEMGSLKKNEVWKLVEFPKDEKPMSCKWVLRIKRNNLYKARLVARDFEQKPGIDYFETYAPVISMLSLRLVLAIIIQKNLEIYALDVKTAFLNGEFSTKQSTWSNQLVTMTAVVEYASFLPR</sequence>
<proteinExistence type="predicted"/>
<accession>A0A4Y2EQ81</accession>